<evidence type="ECO:0000256" key="6">
    <source>
        <dbReference type="ARBA" id="ARBA00023136"/>
    </source>
</evidence>
<comment type="similarity">
    <text evidence="7">Belongs to the drug/metabolite transporter (DMT) superfamily. Small multidrug resistance (SMR) (TC 2.A.7.1) family. Gdx/SugE subfamily.</text>
</comment>
<dbReference type="InterPro" id="IPR045324">
    <property type="entry name" value="Small_multidrug_res"/>
</dbReference>
<dbReference type="InterPro" id="IPR000390">
    <property type="entry name" value="Small_drug/metabolite_transptr"/>
</dbReference>
<dbReference type="EMBL" id="CP020867">
    <property type="protein sequence ID" value="ARJ55717.1"/>
    <property type="molecule type" value="Genomic_DNA"/>
</dbReference>
<dbReference type="Gene3D" id="1.10.3730.20">
    <property type="match status" value="1"/>
</dbReference>
<keyword evidence="5 10" id="KW-1133">Transmembrane helix</keyword>
<keyword evidence="2" id="KW-0813">Transport</keyword>
<evidence type="ECO:0000256" key="1">
    <source>
        <dbReference type="ARBA" id="ARBA00004651"/>
    </source>
</evidence>
<dbReference type="InterPro" id="IPR037185">
    <property type="entry name" value="EmrE-like"/>
</dbReference>
<evidence type="ECO:0000256" key="5">
    <source>
        <dbReference type="ARBA" id="ARBA00022989"/>
    </source>
</evidence>
<keyword evidence="4 9" id="KW-0812">Transmembrane</keyword>
<dbReference type="AlphaFoldDB" id="A0A1W6BUH6"/>
<comment type="subcellular location">
    <subcellularLocation>
        <location evidence="1 9">Cell membrane</location>
        <topology evidence="1 9">Multi-pass membrane protein</topology>
    </subcellularLocation>
</comment>
<dbReference type="RefSeq" id="WP_027304950.1">
    <property type="nucleotide sequence ID" value="NZ_CP020867.1"/>
</dbReference>
<evidence type="ECO:0000313" key="12">
    <source>
        <dbReference type="Proteomes" id="UP000192902"/>
    </source>
</evidence>
<feature type="transmembrane region" description="Helical" evidence="10">
    <location>
        <begin position="31"/>
        <end position="50"/>
    </location>
</feature>
<dbReference type="PANTHER" id="PTHR30561">
    <property type="entry name" value="SMR FAMILY PROTON-DEPENDENT DRUG EFFLUX TRANSPORTER SUGE"/>
    <property type="match status" value="1"/>
</dbReference>
<dbReference type="GO" id="GO:0022857">
    <property type="term" value="F:transmembrane transporter activity"/>
    <property type="evidence" value="ECO:0007669"/>
    <property type="project" value="InterPro"/>
</dbReference>
<keyword evidence="6 10" id="KW-0472">Membrane</keyword>
<dbReference type="GO" id="GO:0005886">
    <property type="term" value="C:plasma membrane"/>
    <property type="evidence" value="ECO:0007669"/>
    <property type="project" value="UniProtKB-SubCell"/>
</dbReference>
<evidence type="ECO:0000256" key="8">
    <source>
        <dbReference type="ARBA" id="ARBA00039168"/>
    </source>
</evidence>
<dbReference type="KEGG" id="ccun:CCUN_0048"/>
<evidence type="ECO:0000256" key="9">
    <source>
        <dbReference type="RuleBase" id="RU003942"/>
    </source>
</evidence>
<evidence type="ECO:0000256" key="3">
    <source>
        <dbReference type="ARBA" id="ARBA00022475"/>
    </source>
</evidence>
<evidence type="ECO:0000256" key="10">
    <source>
        <dbReference type="SAM" id="Phobius"/>
    </source>
</evidence>
<keyword evidence="3" id="KW-1003">Cell membrane</keyword>
<evidence type="ECO:0000256" key="2">
    <source>
        <dbReference type="ARBA" id="ARBA00022448"/>
    </source>
</evidence>
<feature type="transmembrane region" description="Helical" evidence="10">
    <location>
        <begin position="6"/>
        <end position="24"/>
    </location>
</feature>
<name>A0A1W6BUH6_9BACT</name>
<dbReference type="Proteomes" id="UP000192902">
    <property type="component" value="Chromosome"/>
</dbReference>
<dbReference type="PANTHER" id="PTHR30561:SF0">
    <property type="entry name" value="GUANIDINIUM EXPORTER"/>
    <property type="match status" value="1"/>
</dbReference>
<evidence type="ECO:0000256" key="4">
    <source>
        <dbReference type="ARBA" id="ARBA00022692"/>
    </source>
</evidence>
<protein>
    <recommendedName>
        <fullName evidence="8">Guanidinium exporter</fullName>
    </recommendedName>
</protein>
<dbReference type="Pfam" id="PF00893">
    <property type="entry name" value="Multi_Drug_Res"/>
    <property type="match status" value="1"/>
</dbReference>
<feature type="transmembrane region" description="Helical" evidence="10">
    <location>
        <begin position="56"/>
        <end position="77"/>
    </location>
</feature>
<feature type="transmembrane region" description="Helical" evidence="10">
    <location>
        <begin position="84"/>
        <end position="103"/>
    </location>
</feature>
<proteinExistence type="inferred from homology"/>
<sequence>MSWIYLIIAGFMEILGVIVMKKFVLSGKKILILVLMFLFMLSFGFLSLAMRELSMGIAYAVWTGIGAAGGVICGVLFFKESKSILKFILLSLIIICSIGLKFIS</sequence>
<gene>
    <name evidence="11" type="ORF">CCUN_0048</name>
</gene>
<dbReference type="STRING" id="1121267.CCUN_0048"/>
<evidence type="ECO:0000256" key="7">
    <source>
        <dbReference type="ARBA" id="ARBA00038151"/>
    </source>
</evidence>
<evidence type="ECO:0000313" key="11">
    <source>
        <dbReference type="EMBL" id="ARJ55717.1"/>
    </source>
</evidence>
<dbReference type="SUPFAM" id="SSF103481">
    <property type="entry name" value="Multidrug resistance efflux transporter EmrE"/>
    <property type="match status" value="1"/>
</dbReference>
<dbReference type="eggNOG" id="COG2076">
    <property type="taxonomic scope" value="Bacteria"/>
</dbReference>
<accession>A0A1W6BUH6</accession>
<reference evidence="11 12" key="1">
    <citation type="submission" date="2017-04" db="EMBL/GenBank/DDBJ databases">
        <title>Complete genome sequence of the Campylobacter cuniculorum type strain LMG24588.</title>
        <authorList>
            <person name="Miller W.G."/>
            <person name="Yee E."/>
            <person name="Revez J."/>
            <person name="Bono J.L."/>
            <person name="Rossi M."/>
        </authorList>
    </citation>
    <scope>NUCLEOTIDE SEQUENCE [LARGE SCALE GENOMIC DNA]</scope>
    <source>
        <strain evidence="11 12">LMG 24588</strain>
    </source>
</reference>
<organism evidence="11 12">
    <name type="scientific">Campylobacter cuniculorum DSM 23162 = LMG 24588</name>
    <dbReference type="NCBI Taxonomy" id="1121267"/>
    <lineage>
        <taxon>Bacteria</taxon>
        <taxon>Pseudomonadati</taxon>
        <taxon>Campylobacterota</taxon>
        <taxon>Epsilonproteobacteria</taxon>
        <taxon>Campylobacterales</taxon>
        <taxon>Campylobacteraceae</taxon>
        <taxon>Campylobacter</taxon>
    </lineage>
</organism>